<dbReference type="InterPro" id="IPR002403">
    <property type="entry name" value="Cyt_P450_E_grp-IV"/>
</dbReference>
<comment type="caution">
    <text evidence="9">The sequence shown here is derived from an EMBL/GenBank/DDBJ whole genome shotgun (WGS) entry which is preliminary data.</text>
</comment>
<dbReference type="Gene3D" id="1.10.630.10">
    <property type="entry name" value="Cytochrome P450"/>
    <property type="match status" value="1"/>
</dbReference>
<dbReference type="InterPro" id="IPR036396">
    <property type="entry name" value="Cyt_P450_sf"/>
</dbReference>
<feature type="transmembrane region" description="Helical" evidence="8">
    <location>
        <begin position="16"/>
        <end position="34"/>
    </location>
</feature>
<evidence type="ECO:0000256" key="7">
    <source>
        <dbReference type="RuleBase" id="RU000461"/>
    </source>
</evidence>
<dbReference type="PROSITE" id="PS00086">
    <property type="entry name" value="CYTOCHROME_P450"/>
    <property type="match status" value="1"/>
</dbReference>
<dbReference type="EMBL" id="JAPDRK010000021">
    <property type="protein sequence ID" value="KAJ9603636.1"/>
    <property type="molecule type" value="Genomic_DNA"/>
</dbReference>
<keyword evidence="8" id="KW-0472">Membrane</keyword>
<dbReference type="InterPro" id="IPR001128">
    <property type="entry name" value="Cyt_P450"/>
</dbReference>
<dbReference type="PRINTS" id="PR00465">
    <property type="entry name" value="EP450IV"/>
</dbReference>
<comment type="cofactor">
    <cofactor evidence="1 6">
        <name>heme</name>
        <dbReference type="ChEBI" id="CHEBI:30413"/>
    </cofactor>
</comment>
<dbReference type="Pfam" id="PF00067">
    <property type="entry name" value="p450"/>
    <property type="match status" value="1"/>
</dbReference>
<dbReference type="InterPro" id="IPR017972">
    <property type="entry name" value="Cyt_P450_CS"/>
</dbReference>
<evidence type="ECO:0000256" key="4">
    <source>
        <dbReference type="ARBA" id="ARBA00023002"/>
    </source>
</evidence>
<name>A0AA39CCW4_9EURO</name>
<organism evidence="9 10">
    <name type="scientific">Cladophialophora chaetospira</name>
    <dbReference type="NCBI Taxonomy" id="386627"/>
    <lineage>
        <taxon>Eukaryota</taxon>
        <taxon>Fungi</taxon>
        <taxon>Dikarya</taxon>
        <taxon>Ascomycota</taxon>
        <taxon>Pezizomycotina</taxon>
        <taxon>Eurotiomycetes</taxon>
        <taxon>Chaetothyriomycetidae</taxon>
        <taxon>Chaetothyriales</taxon>
        <taxon>Herpotrichiellaceae</taxon>
        <taxon>Cladophialophora</taxon>
    </lineage>
</organism>
<keyword evidence="6 7" id="KW-0349">Heme</keyword>
<dbReference type="Proteomes" id="UP001172673">
    <property type="component" value="Unassembled WGS sequence"/>
</dbReference>
<reference evidence="9" key="1">
    <citation type="submission" date="2022-10" db="EMBL/GenBank/DDBJ databases">
        <title>Culturing micro-colonial fungi from biological soil crusts in the Mojave desert and describing Neophaeococcomyces mojavensis, and introducing the new genera and species Taxawa tesnikishii.</title>
        <authorList>
            <person name="Kurbessoian T."/>
            <person name="Stajich J.E."/>
        </authorList>
    </citation>
    <scope>NUCLEOTIDE SEQUENCE</scope>
    <source>
        <strain evidence="9">TK_41</strain>
    </source>
</reference>
<dbReference type="SUPFAM" id="SSF48264">
    <property type="entry name" value="Cytochrome P450"/>
    <property type="match status" value="1"/>
</dbReference>
<dbReference type="PANTHER" id="PTHR24305">
    <property type="entry name" value="CYTOCHROME P450"/>
    <property type="match status" value="1"/>
</dbReference>
<keyword evidence="8" id="KW-0812">Transmembrane</keyword>
<dbReference type="GO" id="GO:0020037">
    <property type="term" value="F:heme binding"/>
    <property type="evidence" value="ECO:0007669"/>
    <property type="project" value="InterPro"/>
</dbReference>
<keyword evidence="10" id="KW-1185">Reference proteome</keyword>
<dbReference type="PRINTS" id="PR00385">
    <property type="entry name" value="P450"/>
</dbReference>
<evidence type="ECO:0000256" key="8">
    <source>
        <dbReference type="SAM" id="Phobius"/>
    </source>
</evidence>
<protein>
    <recommendedName>
        <fullName evidence="11">Cytochrome P450</fullName>
    </recommendedName>
</protein>
<dbReference type="InterPro" id="IPR050121">
    <property type="entry name" value="Cytochrome_P450_monoxygenase"/>
</dbReference>
<feature type="binding site" description="axial binding residue" evidence="6">
    <location>
        <position position="475"/>
    </location>
    <ligand>
        <name>heme</name>
        <dbReference type="ChEBI" id="CHEBI:30413"/>
    </ligand>
    <ligandPart>
        <name>Fe</name>
        <dbReference type="ChEBI" id="CHEBI:18248"/>
    </ligandPart>
</feature>
<comment type="similarity">
    <text evidence="2 7">Belongs to the cytochrome P450 family.</text>
</comment>
<evidence type="ECO:0000256" key="6">
    <source>
        <dbReference type="PIRSR" id="PIRSR602403-1"/>
    </source>
</evidence>
<dbReference type="PANTHER" id="PTHR24305:SF166">
    <property type="entry name" value="CYTOCHROME P450 12A4, MITOCHONDRIAL-RELATED"/>
    <property type="match status" value="1"/>
</dbReference>
<dbReference type="AlphaFoldDB" id="A0AA39CCW4"/>
<evidence type="ECO:0008006" key="11">
    <source>
        <dbReference type="Google" id="ProtNLM"/>
    </source>
</evidence>
<sequence length="537" mass="62191">MAALGSFEDVNGRTQLFYATAGISLCLIILHYLFNLFRTGLRSIPGPFLAHLTSLYRIRLVWRGGAVKNYRALHKKYGPIVRTGSHHISISDPTEIPLVYGVASKFRKSQFYQLSTPYYEGKVSQSQLLFGFRKGRNQKVDSMFTVIDPVEHRDLRAPTAQVYSMTNIRNYEQHIDECTDIFFDILKDLDGREDQDFTHFFNFYTFDVITAITYQKRMGFLKARSDVYRMLEGIDVQALYFAYVGQFPHLHKFLYGNRAFIKFVQWLAPNMPDPLADLHRQVAIEIDRYDTEGRQPDRKDFLAQLRAKDDPYREHFRRDMTNHLSNNIIAGSDTTSIAIRAIFYHLTKSPKVYIQLQAELDDADARRQFSKFVTYDESLKLPYLQAVIREAMRVHPSNCYPLERIVPPGGAEILGHHIPGGVNVAMMAPILNRAESIYGQDAEQFRPERWLEASPEALKAMDRSYFTFGHGSRGCIGKNIALLEIAKFVPQVLRYWKVEWTLGDEPWETHSMWFYKQTVHFKFTARPGKAWKSLDGE</sequence>
<keyword evidence="8" id="KW-1133">Transmembrane helix</keyword>
<evidence type="ECO:0000256" key="3">
    <source>
        <dbReference type="ARBA" id="ARBA00022723"/>
    </source>
</evidence>
<keyword evidence="7" id="KW-0503">Monooxygenase</keyword>
<keyword evidence="4 7" id="KW-0560">Oxidoreductase</keyword>
<keyword evidence="3 6" id="KW-0479">Metal-binding</keyword>
<dbReference type="CDD" id="cd11060">
    <property type="entry name" value="CYP57A1-like"/>
    <property type="match status" value="1"/>
</dbReference>
<evidence type="ECO:0000313" key="9">
    <source>
        <dbReference type="EMBL" id="KAJ9603636.1"/>
    </source>
</evidence>
<dbReference type="GO" id="GO:0004497">
    <property type="term" value="F:monooxygenase activity"/>
    <property type="evidence" value="ECO:0007669"/>
    <property type="project" value="UniProtKB-KW"/>
</dbReference>
<evidence type="ECO:0000256" key="2">
    <source>
        <dbReference type="ARBA" id="ARBA00010617"/>
    </source>
</evidence>
<keyword evidence="5 6" id="KW-0408">Iron</keyword>
<accession>A0AA39CCW4</accession>
<gene>
    <name evidence="9" type="ORF">H2200_011822</name>
</gene>
<dbReference type="GO" id="GO:0005506">
    <property type="term" value="F:iron ion binding"/>
    <property type="evidence" value="ECO:0007669"/>
    <property type="project" value="InterPro"/>
</dbReference>
<evidence type="ECO:0000256" key="1">
    <source>
        <dbReference type="ARBA" id="ARBA00001971"/>
    </source>
</evidence>
<evidence type="ECO:0000313" key="10">
    <source>
        <dbReference type="Proteomes" id="UP001172673"/>
    </source>
</evidence>
<proteinExistence type="inferred from homology"/>
<dbReference type="GO" id="GO:0016705">
    <property type="term" value="F:oxidoreductase activity, acting on paired donors, with incorporation or reduction of molecular oxygen"/>
    <property type="evidence" value="ECO:0007669"/>
    <property type="project" value="InterPro"/>
</dbReference>
<evidence type="ECO:0000256" key="5">
    <source>
        <dbReference type="ARBA" id="ARBA00023004"/>
    </source>
</evidence>